<evidence type="ECO:0000313" key="5">
    <source>
        <dbReference type="Proteomes" id="UP000032866"/>
    </source>
</evidence>
<dbReference type="PANTHER" id="PTHR10728">
    <property type="entry name" value="CYTOSOLIC PHOSPHOLIPASE A2"/>
    <property type="match status" value="1"/>
</dbReference>
<dbReference type="InterPro" id="IPR002641">
    <property type="entry name" value="PNPLA_dom"/>
</dbReference>
<feature type="chain" id="PRO_5040969365" description="PNPLA domain-containing protein" evidence="2">
    <location>
        <begin position="20"/>
        <end position="631"/>
    </location>
</feature>
<dbReference type="GO" id="GO:0046475">
    <property type="term" value="P:glycerophospholipid catabolic process"/>
    <property type="evidence" value="ECO:0007669"/>
    <property type="project" value="TreeGrafter"/>
</dbReference>
<feature type="domain" description="PNPLA" evidence="3">
    <location>
        <begin position="61"/>
        <end position="136"/>
    </location>
</feature>
<name>A0A9W3PBG9_BURCE</name>
<organism evidence="4 5">
    <name type="scientific">Burkholderia cepacia GG4</name>
    <dbReference type="NCBI Taxonomy" id="1009846"/>
    <lineage>
        <taxon>Bacteria</taxon>
        <taxon>Pseudomonadati</taxon>
        <taxon>Pseudomonadota</taxon>
        <taxon>Betaproteobacteria</taxon>
        <taxon>Burkholderiales</taxon>
        <taxon>Burkholderiaceae</taxon>
        <taxon>Burkholderia</taxon>
        <taxon>Burkholderia cepacia complex</taxon>
    </lineage>
</organism>
<dbReference type="RefSeq" id="WP_014899334.1">
    <property type="nucleotide sequence ID" value="NC_018514.1"/>
</dbReference>
<evidence type="ECO:0000259" key="3">
    <source>
        <dbReference type="Pfam" id="PF01734"/>
    </source>
</evidence>
<dbReference type="Pfam" id="PF01734">
    <property type="entry name" value="Patatin"/>
    <property type="match status" value="1"/>
</dbReference>
<evidence type="ECO:0000256" key="1">
    <source>
        <dbReference type="ARBA" id="ARBA00023098"/>
    </source>
</evidence>
<dbReference type="KEGG" id="bct:GEM_4176"/>
<dbReference type="GO" id="GO:0004623">
    <property type="term" value="F:phospholipase A2 activity"/>
    <property type="evidence" value="ECO:0007669"/>
    <property type="project" value="TreeGrafter"/>
</dbReference>
<evidence type="ECO:0000256" key="2">
    <source>
        <dbReference type="SAM" id="SignalP"/>
    </source>
</evidence>
<dbReference type="AlphaFoldDB" id="A0A9W3PBG9"/>
<dbReference type="PANTHER" id="PTHR10728:SF40">
    <property type="entry name" value="PATATIN FAMILY PROTEIN"/>
    <property type="match status" value="1"/>
</dbReference>
<evidence type="ECO:0000313" key="4">
    <source>
        <dbReference type="EMBL" id="AFQ50566.1"/>
    </source>
</evidence>
<protein>
    <recommendedName>
        <fullName evidence="3">PNPLA domain-containing protein</fullName>
    </recommendedName>
</protein>
<dbReference type="GO" id="GO:0005829">
    <property type="term" value="C:cytosol"/>
    <property type="evidence" value="ECO:0007669"/>
    <property type="project" value="TreeGrafter"/>
</dbReference>
<feature type="signal peptide" evidence="2">
    <location>
        <begin position="1"/>
        <end position="19"/>
    </location>
</feature>
<dbReference type="Gene3D" id="3.40.1090.10">
    <property type="entry name" value="Cytosolic phospholipase A2 catalytic domain"/>
    <property type="match status" value="1"/>
</dbReference>
<gene>
    <name evidence="4" type="ORF">GEM_4176</name>
</gene>
<dbReference type="EMBL" id="CP003775">
    <property type="protein sequence ID" value="AFQ50566.1"/>
    <property type="molecule type" value="Genomic_DNA"/>
</dbReference>
<sequence length="631" mass="69776">MKWDLLCLIGLVVFRSSFAACQSGTSPERFCPPPLSIASPEQRASFFSFEHPDKAAPQIGLALSGGGTRAGYFAHGVLQGLNDAHLLEHIEIVSSVSGGGYAAYWYFTHRFAAASEGRDYRAIFADCFPAWLANGGPGQVPLQAIATSQAHAADRRLRNICGADNSVHYLPGDPYRWQAYLARFPNLFVERPSTITGDPQRKSLEDTLTLRRTLKLLGRATRFWGGDHETIGAWYEEGVERVWGANPMPRPALNLDSRGVEIEYDWKRAPGDRLTSIAQLQEYTQEGDSVPLWILNAKTGKATLDPTPQTIFEMTPFSYGSDVTGFTRGQMPVDILTAVRLSAAFMDAQGATVGSDNERLLHLANLVVPGAATWGKDINLPQLSEKPIHLSDGGSEDNLGLYSLVRRGVPNIIVVDGEQDPAGELTSLCRVREALAKEGQTLSVYNLRKLADVCNPARSGIKRGYNTSEWFNPVMRGEIRRDAAPANERPIQIWYIKLAWDQLKYKAALNSQKCEESINDASCFLTMFYGENSSVVNKDDGYMLFPQIDTVGMTLRASSYFFWAYRELGREASRRFAWDSNARQLVSQVQECVQIPYKIAARGRRAFSIGKAADTWSPCKPAPGGETIAHQ</sequence>
<keyword evidence="1" id="KW-0443">Lipid metabolism</keyword>
<accession>A0A9W3PBG9</accession>
<dbReference type="InterPro" id="IPR016035">
    <property type="entry name" value="Acyl_Trfase/lysoPLipase"/>
</dbReference>
<dbReference type="SUPFAM" id="SSF52151">
    <property type="entry name" value="FabD/lysophospholipase-like"/>
    <property type="match status" value="1"/>
</dbReference>
<reference evidence="4 5" key="1">
    <citation type="journal article" date="2012" name="J. Bacteriol.">
        <title>Complete Genome Sequence of Burkholderia sp. Strain GG4, a Betaproteobacterium That Reduces 3-Oxo-N-Acylhomoserine Lactones and Produces Different N-Acylhomoserine Lactones.</title>
        <authorList>
            <person name="Hong K.W."/>
            <person name="Koh C.L."/>
            <person name="Sam C.K."/>
            <person name="Yin W.F."/>
            <person name="Chan K.G."/>
        </authorList>
    </citation>
    <scope>NUCLEOTIDE SEQUENCE [LARGE SCALE GENOMIC DNA]</scope>
    <source>
        <strain evidence="4 5">GG4</strain>
    </source>
</reference>
<proteinExistence type="predicted"/>
<keyword evidence="2" id="KW-0732">Signal</keyword>
<dbReference type="Proteomes" id="UP000032866">
    <property type="component" value="Chromosome 2"/>
</dbReference>